<keyword evidence="4" id="KW-1185">Reference proteome</keyword>
<dbReference type="OrthoDB" id="766965at2759"/>
<keyword evidence="1" id="KW-0812">Transmembrane</keyword>
<reference evidence="3" key="1">
    <citation type="submission" date="2020-09" db="EMBL/GenBank/DDBJ databases">
        <title>Genome-Enabled Discovery of Anthraquinone Biosynthesis in Senna tora.</title>
        <authorList>
            <person name="Kang S.-H."/>
            <person name="Pandey R.P."/>
            <person name="Lee C.-M."/>
            <person name="Sim J.-S."/>
            <person name="Jeong J.-T."/>
            <person name="Choi B.-S."/>
            <person name="Jung M."/>
            <person name="Ginzburg D."/>
            <person name="Zhao K."/>
            <person name="Won S.Y."/>
            <person name="Oh T.-J."/>
            <person name="Yu Y."/>
            <person name="Kim N.-H."/>
            <person name="Lee O.R."/>
            <person name="Lee T.-H."/>
            <person name="Bashyal P."/>
            <person name="Kim T.-S."/>
            <person name="Lee W.-H."/>
            <person name="Kawkins C."/>
            <person name="Kim C.-K."/>
            <person name="Kim J.S."/>
            <person name="Ahn B.O."/>
            <person name="Rhee S.Y."/>
            <person name="Sohng J.K."/>
        </authorList>
    </citation>
    <scope>NUCLEOTIDE SEQUENCE</scope>
    <source>
        <tissue evidence="3">Leaf</tissue>
    </source>
</reference>
<sequence>MDLEEWEFLSDEGFFDREKKFSLSKQNSDSRKILDADYVLCSSPDFRKIAKSNQAVPADTIRPEAFDDELEKEISRNPDEIEADQATDSRFSFSEKENDHQFVDMKSRRGIAPPIDTRTLKFEDKAEIMEITSSPKLKIEKEIIVSSNRDDNKNDDGFNLWKWSFTGIGAICTFGVAAATICIFFLGSQSKNKLDHQHKKIRFQIYTNDKSIKQVVEHASKFNDAISAVRGGTSVNRAHITYSGYYDTL</sequence>
<keyword evidence="1" id="KW-1133">Transmembrane helix</keyword>
<evidence type="ECO:0000259" key="2">
    <source>
        <dbReference type="Pfam" id="PF20705"/>
    </source>
</evidence>
<accession>A0A834SCJ3</accession>
<comment type="caution">
    <text evidence="3">The sequence shown here is derived from an EMBL/GenBank/DDBJ whole genome shotgun (WGS) entry which is preliminary data.</text>
</comment>
<dbReference type="InterPro" id="IPR049224">
    <property type="entry name" value="DUF6821"/>
</dbReference>
<dbReference type="PANTHER" id="PTHR33646">
    <property type="entry name" value="GB|AAF00631.1"/>
    <property type="match status" value="1"/>
</dbReference>
<dbReference type="InterPro" id="IPR045883">
    <property type="entry name" value="At4g13530-like"/>
</dbReference>
<evidence type="ECO:0000256" key="1">
    <source>
        <dbReference type="SAM" id="Phobius"/>
    </source>
</evidence>
<dbReference type="AlphaFoldDB" id="A0A834SCJ3"/>
<proteinExistence type="predicted"/>
<organism evidence="3 4">
    <name type="scientific">Senna tora</name>
    <dbReference type="NCBI Taxonomy" id="362788"/>
    <lineage>
        <taxon>Eukaryota</taxon>
        <taxon>Viridiplantae</taxon>
        <taxon>Streptophyta</taxon>
        <taxon>Embryophyta</taxon>
        <taxon>Tracheophyta</taxon>
        <taxon>Spermatophyta</taxon>
        <taxon>Magnoliopsida</taxon>
        <taxon>eudicotyledons</taxon>
        <taxon>Gunneridae</taxon>
        <taxon>Pentapetalae</taxon>
        <taxon>rosids</taxon>
        <taxon>fabids</taxon>
        <taxon>Fabales</taxon>
        <taxon>Fabaceae</taxon>
        <taxon>Caesalpinioideae</taxon>
        <taxon>Cassia clade</taxon>
        <taxon>Senna</taxon>
    </lineage>
</organism>
<dbReference type="EMBL" id="JAAIUW010000013">
    <property type="protein sequence ID" value="KAF7801475.1"/>
    <property type="molecule type" value="Genomic_DNA"/>
</dbReference>
<dbReference type="Proteomes" id="UP000634136">
    <property type="component" value="Unassembled WGS sequence"/>
</dbReference>
<dbReference type="Pfam" id="PF20705">
    <property type="entry name" value="DUF6821"/>
    <property type="match status" value="1"/>
</dbReference>
<evidence type="ECO:0000313" key="3">
    <source>
        <dbReference type="EMBL" id="KAF7801475.1"/>
    </source>
</evidence>
<gene>
    <name evidence="3" type="ORF">G2W53_040586</name>
</gene>
<dbReference type="PANTHER" id="PTHR33646:SF2">
    <property type="entry name" value="F20H23.8 PROTEIN"/>
    <property type="match status" value="1"/>
</dbReference>
<keyword evidence="1" id="KW-0472">Membrane</keyword>
<feature type="transmembrane region" description="Helical" evidence="1">
    <location>
        <begin position="163"/>
        <end position="186"/>
    </location>
</feature>
<protein>
    <recommendedName>
        <fullName evidence="2">DUF6821 domain-containing protein</fullName>
    </recommendedName>
</protein>
<feature type="domain" description="DUF6821" evidence="2">
    <location>
        <begin position="93"/>
        <end position="249"/>
    </location>
</feature>
<evidence type="ECO:0000313" key="4">
    <source>
        <dbReference type="Proteomes" id="UP000634136"/>
    </source>
</evidence>
<name>A0A834SCJ3_9FABA</name>